<dbReference type="EMBL" id="JAKVTW010000016">
    <property type="protein sequence ID" value="MCH4813145.1"/>
    <property type="molecule type" value="Genomic_DNA"/>
</dbReference>
<sequence>MTTVKRKENTKFLTGNYAKQERATMLADLCKITNNDDLEGLLVEKEVNGLMHIFSGPRKPTFKQMLYFQAIISIAGNRLAELGDEVRAENFNDDDVVKHLLENMTDKSIEIKEAFGFGSQVVIYTSYHEILKKAGLNDGGNSRKALLDALMGLGRITHEVHQLDDYNKGKTDRGYNELFLQYKYDNSLGKVKIVLNSISSQALTSQFTLIDLTIKKLFLKNERALALYDFIVARVNHKEQQHFNMDRVIKILEHKNEEVDKKTRNKYKETLKKMSEVIPDWNIGTYGIGNKLVFNIDRQ</sequence>
<reference evidence="1 2" key="1">
    <citation type="submission" date="2022-03" db="EMBL/GenBank/DDBJ databases">
        <title>Genomic signatures underlying metal tolerance in selected Arctic bacterial isolates.</title>
        <authorList>
            <person name="Thomas F.A."/>
            <person name="Venkatachalam S."/>
            <person name="Krishnan K.P."/>
        </authorList>
    </citation>
    <scope>NUCLEOTIDE SEQUENCE [LARGE SCALE GENOMIC DNA]</scope>
    <source>
        <strain evidence="1 2">HM116</strain>
    </source>
</reference>
<dbReference type="RefSeq" id="WP_240719429.1">
    <property type="nucleotide sequence ID" value="NZ_JAKVTW010000016.1"/>
</dbReference>
<evidence type="ECO:0000313" key="2">
    <source>
        <dbReference type="Proteomes" id="UP001320609"/>
    </source>
</evidence>
<proteinExistence type="predicted"/>
<accession>A0ABS9SAM4</accession>
<comment type="caution">
    <text evidence="1">The sequence shown here is derived from an EMBL/GenBank/DDBJ whole genome shotgun (WGS) entry which is preliminary data.</text>
</comment>
<dbReference type="Proteomes" id="UP001320609">
    <property type="component" value="Unassembled WGS sequence"/>
</dbReference>
<name>A0ABS9SAM4_9GAMM</name>
<keyword evidence="2" id="KW-1185">Reference proteome</keyword>
<evidence type="ECO:0000313" key="1">
    <source>
        <dbReference type="EMBL" id="MCH4813145.1"/>
    </source>
</evidence>
<protein>
    <submittedName>
        <fullName evidence="1">Uncharacterized protein</fullName>
    </submittedName>
</protein>
<gene>
    <name evidence="1" type="ORF">MLE19_17560</name>
</gene>
<organism evidence="1 2">
    <name type="scientific">Vreelandella neptunia</name>
    <dbReference type="NCBI Taxonomy" id="115551"/>
    <lineage>
        <taxon>Bacteria</taxon>
        <taxon>Pseudomonadati</taxon>
        <taxon>Pseudomonadota</taxon>
        <taxon>Gammaproteobacteria</taxon>
        <taxon>Oceanospirillales</taxon>
        <taxon>Halomonadaceae</taxon>
        <taxon>Vreelandella</taxon>
    </lineage>
</organism>